<evidence type="ECO:0000313" key="3">
    <source>
        <dbReference type="Proteomes" id="UP000318405"/>
    </source>
</evidence>
<keyword evidence="3" id="KW-1185">Reference proteome</keyword>
<dbReference type="Proteomes" id="UP000318405">
    <property type="component" value="Unassembled WGS sequence"/>
</dbReference>
<gene>
    <name evidence="2" type="ORF">FOZ76_16865</name>
</gene>
<dbReference type="PANTHER" id="PTHR21310">
    <property type="entry name" value="AMINOGLYCOSIDE PHOSPHOTRANSFERASE-RELATED-RELATED"/>
    <property type="match status" value="1"/>
</dbReference>
<reference evidence="2 3" key="1">
    <citation type="submission" date="2019-07" db="EMBL/GenBank/DDBJ databases">
        <title>Qingshengfaniella alkalisoli gen. nov., sp. nov., isolated from saline soil.</title>
        <authorList>
            <person name="Xu L."/>
            <person name="Huang X.-X."/>
            <person name="Sun J.-Q."/>
        </authorList>
    </citation>
    <scope>NUCLEOTIDE SEQUENCE [LARGE SCALE GENOMIC DNA]</scope>
    <source>
        <strain evidence="2 3">DSM 27279</strain>
    </source>
</reference>
<evidence type="ECO:0000313" key="2">
    <source>
        <dbReference type="EMBL" id="TSH93055.1"/>
    </source>
</evidence>
<dbReference type="InterPro" id="IPR002575">
    <property type="entry name" value="Aminoglycoside_PTrfase"/>
</dbReference>
<dbReference type="GO" id="GO:0016740">
    <property type="term" value="F:transferase activity"/>
    <property type="evidence" value="ECO:0007669"/>
    <property type="project" value="UniProtKB-KW"/>
</dbReference>
<dbReference type="Pfam" id="PF01636">
    <property type="entry name" value="APH"/>
    <property type="match status" value="1"/>
</dbReference>
<comment type="caution">
    <text evidence="2">The sequence shown here is derived from an EMBL/GenBank/DDBJ whole genome shotgun (WGS) entry which is preliminary data.</text>
</comment>
<evidence type="ECO:0000259" key="1">
    <source>
        <dbReference type="Pfam" id="PF01636"/>
    </source>
</evidence>
<dbReference type="InterPro" id="IPR011009">
    <property type="entry name" value="Kinase-like_dom_sf"/>
</dbReference>
<dbReference type="AlphaFoldDB" id="A0A556AJL9"/>
<dbReference type="InterPro" id="IPR041726">
    <property type="entry name" value="ACAD10_11_N"/>
</dbReference>
<dbReference type="RefSeq" id="WP_143949422.1">
    <property type="nucleotide sequence ID" value="NZ_BAABMB010000001.1"/>
</dbReference>
<dbReference type="OrthoDB" id="179763at2"/>
<accession>A0A556AJL9</accession>
<keyword evidence="2" id="KW-0808">Transferase</keyword>
<name>A0A556AJL9_9BURK</name>
<organism evidence="2 3">
    <name type="scientific">Verticiella sediminum</name>
    <dbReference type="NCBI Taxonomy" id="1247510"/>
    <lineage>
        <taxon>Bacteria</taxon>
        <taxon>Pseudomonadati</taxon>
        <taxon>Pseudomonadota</taxon>
        <taxon>Betaproteobacteria</taxon>
        <taxon>Burkholderiales</taxon>
        <taxon>Alcaligenaceae</taxon>
        <taxon>Verticiella</taxon>
    </lineage>
</organism>
<dbReference type="Gene3D" id="3.90.1200.10">
    <property type="match status" value="1"/>
</dbReference>
<sequence>MTKEEAAVPSPHGRAPSGTEFGARLQRALHRHFLADARIEALQRLTGGATKQTWSFVTGGGGTAAAGRYILQLSAPVPAARGPGPRAPRLSAAADAALMRLARRHGVPAPEVCCVLDEGDGLGPGYVTRHVDGITLGRAVARDPAYAAARRRMAAQSGEILAGIHALPTRDAGFLDHLSPTDELQVYTRLLRAHDLRHPALEYALRWVAQRLPPDREDRVVHADFRTGNLIVGPDGIRCVLDWEIARRGDPLQDLGVLCMRTWRFGGDGEVGGFGSREDFYTAYERASGRSLDVERIRFWEAYANLKWAINCVRRGMAQGADGRPASLELAAIGRRLGEPLWDFLDIAAAQAST</sequence>
<dbReference type="CDD" id="cd05154">
    <property type="entry name" value="ACAD10_11_N-like"/>
    <property type="match status" value="1"/>
</dbReference>
<feature type="domain" description="Aminoglycoside phosphotransferase" evidence="1">
    <location>
        <begin position="42"/>
        <end position="287"/>
    </location>
</feature>
<proteinExistence type="predicted"/>
<dbReference type="EMBL" id="VLTJ01000029">
    <property type="protein sequence ID" value="TSH93055.1"/>
    <property type="molecule type" value="Genomic_DNA"/>
</dbReference>
<dbReference type="SUPFAM" id="SSF56112">
    <property type="entry name" value="Protein kinase-like (PK-like)"/>
    <property type="match status" value="1"/>
</dbReference>
<protein>
    <submittedName>
        <fullName evidence="2">Phosphotransferase family protein</fullName>
    </submittedName>
</protein>
<dbReference type="PANTHER" id="PTHR21310:SF57">
    <property type="entry name" value="BLR2944 PROTEIN"/>
    <property type="match status" value="1"/>
</dbReference>
<dbReference type="InterPro" id="IPR051678">
    <property type="entry name" value="AGP_Transferase"/>
</dbReference>